<evidence type="ECO:0000256" key="8">
    <source>
        <dbReference type="ARBA" id="ARBA00022840"/>
    </source>
</evidence>
<organism evidence="14 15">
    <name type="scientific">Pseudoxanthomonas composti</name>
    <dbReference type="NCBI Taxonomy" id="2137479"/>
    <lineage>
        <taxon>Bacteria</taxon>
        <taxon>Pseudomonadati</taxon>
        <taxon>Pseudomonadota</taxon>
        <taxon>Gammaproteobacteria</taxon>
        <taxon>Lysobacterales</taxon>
        <taxon>Lysobacteraceae</taxon>
        <taxon>Pseudoxanthomonas</taxon>
    </lineage>
</organism>
<feature type="domain" description="HAMP" evidence="13">
    <location>
        <begin position="56"/>
        <end position="108"/>
    </location>
</feature>
<dbReference type="Gene3D" id="3.30.565.10">
    <property type="entry name" value="Histidine kinase-like ATPase, C-terminal domain"/>
    <property type="match status" value="1"/>
</dbReference>
<dbReference type="PROSITE" id="PS50885">
    <property type="entry name" value="HAMP"/>
    <property type="match status" value="1"/>
</dbReference>
<dbReference type="SUPFAM" id="SSF47384">
    <property type="entry name" value="Homodimeric domain of signal transducing histidine kinase"/>
    <property type="match status" value="1"/>
</dbReference>
<dbReference type="CDD" id="cd00075">
    <property type="entry name" value="HATPase"/>
    <property type="match status" value="1"/>
</dbReference>
<accession>A0A4Q1JYI9</accession>
<protein>
    <recommendedName>
        <fullName evidence="3">histidine kinase</fullName>
        <ecNumber evidence="3">2.7.13.3</ecNumber>
    </recommendedName>
</protein>
<keyword evidence="8 14" id="KW-0067">ATP-binding</keyword>
<sequence>MRAAALPLWRALLVATPALLALAIVLVAGVPQGAARWLLLALVLGLTLALGAWQVRRARHALITLASLVDALREGDFSVRAAAARPRVDAGLAETFNRLALHLQDERRGVHETLQLLSKTLAMLDGAVFVFEQDQRLRMLNPAGERLLGRPAAELVGQAAQALGLAPLFALPSGALHGQRFPGQAGRWQVSHAALRSRSQSGRLLVMQPMERALREEEAQAFRRLLRVLSHEINNSLAPIASMADTLQRLLPASQAALDGEARQDMVEGLRLIEQRSDALQRFLGGYARLARLPPPVIAPVALEERLQRVRQLIASERVRLMPSPTLQVLADADQLDQVLINLLRNALEAGPEGSPVEVGWALDGEEVRIDIADRGPGLPLSDNLFVPFFTTKPGGSGIGLVLSRQIIQSQQGSLRLQARADAPGSVASVFLPLAPDAGPKAADGYHSH</sequence>
<dbReference type="InterPro" id="IPR003660">
    <property type="entry name" value="HAMP_dom"/>
</dbReference>
<dbReference type="InterPro" id="IPR004358">
    <property type="entry name" value="Sig_transdc_His_kin-like_C"/>
</dbReference>
<comment type="catalytic activity">
    <reaction evidence="1">
        <text>ATP + protein L-histidine = ADP + protein N-phospho-L-histidine.</text>
        <dbReference type="EC" id="2.7.13.3"/>
    </reaction>
</comment>
<evidence type="ECO:0000313" key="14">
    <source>
        <dbReference type="EMBL" id="RXR07243.1"/>
    </source>
</evidence>
<dbReference type="EMBL" id="SAWZ01000002">
    <property type="protein sequence ID" value="RXR07243.1"/>
    <property type="molecule type" value="Genomic_DNA"/>
</dbReference>
<comment type="subcellular location">
    <subcellularLocation>
        <location evidence="2">Membrane</location>
    </subcellularLocation>
</comment>
<dbReference type="EC" id="2.7.13.3" evidence="3"/>
<feature type="domain" description="Histidine kinase" evidence="11">
    <location>
        <begin position="228"/>
        <end position="436"/>
    </location>
</feature>
<evidence type="ECO:0000256" key="3">
    <source>
        <dbReference type="ARBA" id="ARBA00012438"/>
    </source>
</evidence>
<dbReference type="InterPro" id="IPR035965">
    <property type="entry name" value="PAS-like_dom_sf"/>
</dbReference>
<evidence type="ECO:0000313" key="15">
    <source>
        <dbReference type="Proteomes" id="UP000289784"/>
    </source>
</evidence>
<evidence type="ECO:0000256" key="10">
    <source>
        <dbReference type="SAM" id="Phobius"/>
    </source>
</evidence>
<feature type="domain" description="PAS" evidence="12">
    <location>
        <begin position="113"/>
        <end position="158"/>
    </location>
</feature>
<keyword evidence="5" id="KW-0808">Transferase</keyword>
<evidence type="ECO:0000256" key="1">
    <source>
        <dbReference type="ARBA" id="ARBA00000085"/>
    </source>
</evidence>
<evidence type="ECO:0000256" key="7">
    <source>
        <dbReference type="ARBA" id="ARBA00022777"/>
    </source>
</evidence>
<dbReference type="InterPro" id="IPR003594">
    <property type="entry name" value="HATPase_dom"/>
</dbReference>
<dbReference type="SUPFAM" id="SSF55874">
    <property type="entry name" value="ATPase domain of HSP90 chaperone/DNA topoisomerase II/histidine kinase"/>
    <property type="match status" value="1"/>
</dbReference>
<gene>
    <name evidence="14" type="ORF">EPA99_04815</name>
</gene>
<evidence type="ECO:0000259" key="11">
    <source>
        <dbReference type="PROSITE" id="PS50109"/>
    </source>
</evidence>
<evidence type="ECO:0000256" key="4">
    <source>
        <dbReference type="ARBA" id="ARBA00022553"/>
    </source>
</evidence>
<dbReference type="SMART" id="SM00387">
    <property type="entry name" value="HATPase_c"/>
    <property type="match status" value="1"/>
</dbReference>
<dbReference type="PROSITE" id="PS50112">
    <property type="entry name" value="PAS"/>
    <property type="match status" value="1"/>
</dbReference>
<dbReference type="GO" id="GO:0016020">
    <property type="term" value="C:membrane"/>
    <property type="evidence" value="ECO:0007669"/>
    <property type="project" value="UniProtKB-SubCell"/>
</dbReference>
<reference evidence="14 15" key="1">
    <citation type="submission" date="2019-01" db="EMBL/GenBank/DDBJ databases">
        <title>Pseudoxanthomonas composti sp. nov., isolated from compost.</title>
        <authorList>
            <person name="Yang G."/>
        </authorList>
    </citation>
    <scope>NUCLEOTIDE SEQUENCE [LARGE SCALE GENOMIC DNA]</scope>
    <source>
        <strain evidence="14 15">GSS15</strain>
    </source>
</reference>
<keyword evidence="4" id="KW-0597">Phosphoprotein</keyword>
<dbReference type="OrthoDB" id="1931120at2"/>
<dbReference type="GO" id="GO:0005524">
    <property type="term" value="F:ATP binding"/>
    <property type="evidence" value="ECO:0007669"/>
    <property type="project" value="UniProtKB-KW"/>
</dbReference>
<keyword evidence="10" id="KW-1133">Transmembrane helix</keyword>
<keyword evidence="6" id="KW-0547">Nucleotide-binding</keyword>
<keyword evidence="15" id="KW-1185">Reference proteome</keyword>
<evidence type="ECO:0000256" key="2">
    <source>
        <dbReference type="ARBA" id="ARBA00004370"/>
    </source>
</evidence>
<dbReference type="SUPFAM" id="SSF55785">
    <property type="entry name" value="PYP-like sensor domain (PAS domain)"/>
    <property type="match status" value="1"/>
</dbReference>
<evidence type="ECO:0000256" key="6">
    <source>
        <dbReference type="ARBA" id="ARBA00022741"/>
    </source>
</evidence>
<dbReference type="InterPro" id="IPR005467">
    <property type="entry name" value="His_kinase_dom"/>
</dbReference>
<dbReference type="Gene3D" id="3.30.450.20">
    <property type="entry name" value="PAS domain"/>
    <property type="match status" value="1"/>
</dbReference>
<name>A0A4Q1JYI9_9GAMM</name>
<dbReference type="Pfam" id="PF02518">
    <property type="entry name" value="HATPase_c"/>
    <property type="match status" value="1"/>
</dbReference>
<evidence type="ECO:0000259" key="12">
    <source>
        <dbReference type="PROSITE" id="PS50112"/>
    </source>
</evidence>
<evidence type="ECO:0000256" key="9">
    <source>
        <dbReference type="ARBA" id="ARBA00023012"/>
    </source>
</evidence>
<dbReference type="PANTHER" id="PTHR43065">
    <property type="entry name" value="SENSOR HISTIDINE KINASE"/>
    <property type="match status" value="1"/>
</dbReference>
<dbReference type="AlphaFoldDB" id="A0A4Q1JYI9"/>
<keyword evidence="10" id="KW-0812">Transmembrane</keyword>
<dbReference type="PROSITE" id="PS50109">
    <property type="entry name" value="HIS_KIN"/>
    <property type="match status" value="1"/>
</dbReference>
<keyword evidence="9" id="KW-0902">Two-component regulatory system</keyword>
<dbReference type="InterPro" id="IPR036890">
    <property type="entry name" value="HATPase_C_sf"/>
</dbReference>
<keyword evidence="10" id="KW-0472">Membrane</keyword>
<keyword evidence="7" id="KW-0418">Kinase</keyword>
<dbReference type="GO" id="GO:0000155">
    <property type="term" value="F:phosphorelay sensor kinase activity"/>
    <property type="evidence" value="ECO:0007669"/>
    <property type="project" value="InterPro"/>
</dbReference>
<dbReference type="InterPro" id="IPR036097">
    <property type="entry name" value="HisK_dim/P_sf"/>
</dbReference>
<dbReference type="PANTHER" id="PTHR43065:SF46">
    <property type="entry name" value="C4-DICARBOXYLATE TRANSPORT SENSOR PROTEIN DCTB"/>
    <property type="match status" value="1"/>
</dbReference>
<feature type="transmembrane region" description="Helical" evidence="10">
    <location>
        <begin position="37"/>
        <end position="55"/>
    </location>
</feature>
<dbReference type="InterPro" id="IPR000014">
    <property type="entry name" value="PAS"/>
</dbReference>
<evidence type="ECO:0000256" key="5">
    <source>
        <dbReference type="ARBA" id="ARBA00022679"/>
    </source>
</evidence>
<proteinExistence type="predicted"/>
<evidence type="ECO:0000259" key="13">
    <source>
        <dbReference type="PROSITE" id="PS50885"/>
    </source>
</evidence>
<dbReference type="Proteomes" id="UP000289784">
    <property type="component" value="Unassembled WGS sequence"/>
</dbReference>
<dbReference type="PRINTS" id="PR00344">
    <property type="entry name" value="BCTRLSENSOR"/>
</dbReference>
<comment type="caution">
    <text evidence="14">The sequence shown here is derived from an EMBL/GenBank/DDBJ whole genome shotgun (WGS) entry which is preliminary data.</text>
</comment>